<dbReference type="Pfam" id="PF03958">
    <property type="entry name" value="Secretin_N"/>
    <property type="match status" value="1"/>
</dbReference>
<evidence type="ECO:0000256" key="4">
    <source>
        <dbReference type="RuleBase" id="RU004003"/>
    </source>
</evidence>
<feature type="domain" description="NolW-like" evidence="8">
    <location>
        <begin position="346"/>
        <end position="404"/>
    </location>
</feature>
<organism evidence="9 10">
    <name type="scientific">Hymenobacter segetis</name>
    <dbReference type="NCBI Taxonomy" id="2025509"/>
    <lineage>
        <taxon>Bacteria</taxon>
        <taxon>Pseudomonadati</taxon>
        <taxon>Bacteroidota</taxon>
        <taxon>Cytophagia</taxon>
        <taxon>Cytophagales</taxon>
        <taxon>Hymenobacteraceae</taxon>
        <taxon>Hymenobacter</taxon>
    </lineage>
</organism>
<accession>A0ABU9LVP6</accession>
<dbReference type="PANTHER" id="PTHR30332:SF24">
    <property type="entry name" value="SECRETIN GSPD-RELATED"/>
    <property type="match status" value="1"/>
</dbReference>
<dbReference type="InterPro" id="IPR004846">
    <property type="entry name" value="T2SS/T3SS_dom"/>
</dbReference>
<comment type="subcellular location">
    <subcellularLocation>
        <location evidence="5">Cell outer membrane</location>
    </subcellularLocation>
    <subcellularLocation>
        <location evidence="1">Membrane</location>
    </subcellularLocation>
</comment>
<feature type="compositionally biased region" description="Polar residues" evidence="6">
    <location>
        <begin position="7"/>
        <end position="20"/>
    </location>
</feature>
<dbReference type="InterPro" id="IPR038591">
    <property type="entry name" value="NolW-like_sf"/>
</dbReference>
<reference evidence="9 10" key="1">
    <citation type="journal article" date="2018" name="Arch. Microbiol.">
        <title>Hymenobacter segetis sp. nov., isolated from soil.</title>
        <authorList>
            <person name="Ten L.N."/>
            <person name="Lim S.J."/>
            <person name="Kim B.O."/>
            <person name="Kang I.K."/>
            <person name="Jung H.Y."/>
        </authorList>
    </citation>
    <scope>NUCLEOTIDE SEQUENCE [LARGE SCALE GENOMIC DNA]</scope>
    <source>
        <strain evidence="9 10">S7-3-11</strain>
    </source>
</reference>
<protein>
    <submittedName>
        <fullName evidence="9">Secretin N-terminal domain-containing protein</fullName>
    </submittedName>
</protein>
<keyword evidence="10" id="KW-1185">Reference proteome</keyword>
<feature type="region of interest" description="Disordered" evidence="6">
    <location>
        <begin position="1"/>
        <end position="20"/>
    </location>
</feature>
<dbReference type="InterPro" id="IPR001775">
    <property type="entry name" value="GspD/PilQ"/>
</dbReference>
<comment type="similarity">
    <text evidence="4">Belongs to the bacterial secretin family.</text>
</comment>
<sequence length="650" mass="69911">MLLTPRAQAQTASTSSTFPSTDRFTVMGRRLQALGDSTAPGLNQRASLSVAGVSIQEFLRGLAETHSLNVSIDPALQVKVSNNFTDVKVVDLLLFLAREYDLDVRVTGNIIAFYKYVPTPEARPALLAKKLRLTYDGPQDRFTADLAGDSLSSFVKQATQLTKRNIVLAPGLGGRTITGYVEALPLAQALDRLAYANALRLVRVDDQSYVLQSTEPAAGTATAATAARPARTGRGTAGNGVGLSNPGRSSLSGADVVVAAGADGQSRVSIDADNVPIGQLLTDVSLDMGVNYVLFSELTGNTTMHIRQLAYADFLALLLQGTTHTFEFTAGRYAIGGRALEGFRRSRVVKLQFRPADKLDEVIPTELKKGVEIKVFKELNSVILSGSPPQIDEIAEFLKSIDKPVVNVLIEVIVAELRRGHTVSTGISAALGDSTVKTGGTVFPGLDMTLNSKSINSVLSKLTSRGLVDLGRVTPNFYVTLQALEQNSYLNIRSTPKLATLNGHEASLKIGQSVYYVETVQNVSGGVTPIITRSQVFKQVSADLSIKINPMVSGDDNITLTVDAQFSDFIDPVIVGAPPGNATRQFTSMIRVKNEDMIVLGGLEEVRKTRSGSGVPILSRIPILKWLFSSRRDAKQTNKLVVFIKPTIMY</sequence>
<feature type="domain" description="Type II/III secretion system secretin-like" evidence="7">
    <location>
        <begin position="483"/>
        <end position="649"/>
    </location>
</feature>
<comment type="caution">
    <text evidence="9">The sequence shown here is derived from an EMBL/GenBank/DDBJ whole genome shotgun (WGS) entry which is preliminary data.</text>
</comment>
<keyword evidence="3" id="KW-0472">Membrane</keyword>
<evidence type="ECO:0000256" key="1">
    <source>
        <dbReference type="ARBA" id="ARBA00004370"/>
    </source>
</evidence>
<dbReference type="InterPro" id="IPR050810">
    <property type="entry name" value="Bact_Secretion_Sys_Channel"/>
</dbReference>
<evidence type="ECO:0000259" key="8">
    <source>
        <dbReference type="Pfam" id="PF03958"/>
    </source>
</evidence>
<evidence type="ECO:0000259" key="7">
    <source>
        <dbReference type="Pfam" id="PF00263"/>
    </source>
</evidence>
<dbReference type="Gene3D" id="3.30.1370.120">
    <property type="match status" value="1"/>
</dbReference>
<dbReference type="PRINTS" id="PR00811">
    <property type="entry name" value="BCTERIALGSPD"/>
</dbReference>
<dbReference type="PANTHER" id="PTHR30332">
    <property type="entry name" value="PROBABLE GENERAL SECRETION PATHWAY PROTEIN D"/>
    <property type="match status" value="1"/>
</dbReference>
<keyword evidence="2" id="KW-0732">Signal</keyword>
<evidence type="ECO:0000313" key="10">
    <source>
        <dbReference type="Proteomes" id="UP001479606"/>
    </source>
</evidence>
<gene>
    <name evidence="9" type="ORF">AAFH49_07915</name>
</gene>
<evidence type="ECO:0000256" key="6">
    <source>
        <dbReference type="SAM" id="MobiDB-lite"/>
    </source>
</evidence>
<proteinExistence type="inferred from homology"/>
<evidence type="ECO:0000256" key="2">
    <source>
        <dbReference type="ARBA" id="ARBA00022729"/>
    </source>
</evidence>
<name>A0ABU9LVP6_9BACT</name>
<dbReference type="Pfam" id="PF00263">
    <property type="entry name" value="Secretin"/>
    <property type="match status" value="1"/>
</dbReference>
<evidence type="ECO:0000256" key="5">
    <source>
        <dbReference type="RuleBase" id="RU004004"/>
    </source>
</evidence>
<feature type="compositionally biased region" description="Low complexity" evidence="6">
    <location>
        <begin position="220"/>
        <end position="234"/>
    </location>
</feature>
<evidence type="ECO:0000313" key="9">
    <source>
        <dbReference type="EMBL" id="MEL5994130.1"/>
    </source>
</evidence>
<keyword evidence="5" id="KW-0813">Transport</keyword>
<dbReference type="InterPro" id="IPR005644">
    <property type="entry name" value="NolW-like"/>
</dbReference>
<evidence type="ECO:0000256" key="3">
    <source>
        <dbReference type="ARBA" id="ARBA00023136"/>
    </source>
</evidence>
<dbReference type="RefSeq" id="WP_342297141.1">
    <property type="nucleotide sequence ID" value="NZ_JBCEVZ010000014.1"/>
</dbReference>
<dbReference type="Proteomes" id="UP001479606">
    <property type="component" value="Unassembled WGS sequence"/>
</dbReference>
<dbReference type="Gene3D" id="3.55.50.30">
    <property type="match status" value="1"/>
</dbReference>
<feature type="region of interest" description="Disordered" evidence="6">
    <location>
        <begin position="220"/>
        <end position="244"/>
    </location>
</feature>
<dbReference type="EMBL" id="JBCEVZ010000014">
    <property type="protein sequence ID" value="MEL5994130.1"/>
    <property type="molecule type" value="Genomic_DNA"/>
</dbReference>